<dbReference type="HOGENOM" id="CLU_000445_11_1_9"/>
<proteinExistence type="predicted"/>
<feature type="transmembrane region" description="Helical" evidence="1">
    <location>
        <begin position="124"/>
        <end position="141"/>
    </location>
</feature>
<dbReference type="AlphaFoldDB" id="A0A089LG46"/>
<reference evidence="3" key="1">
    <citation type="submission" date="2014-08" db="EMBL/GenBank/DDBJ databases">
        <title>Comparative genomics of the Paenibacillus odorifer group.</title>
        <authorList>
            <person name="den Bakker H.C."/>
            <person name="Tsai Y.-C.Y.-C."/>
            <person name="Martin N."/>
            <person name="Korlach J."/>
            <person name="Wiedmann M."/>
        </authorList>
    </citation>
    <scope>NUCLEOTIDE SEQUENCE [LARGE SCALE GENOMIC DNA]</scope>
    <source>
        <strain evidence="3">DSM 13188</strain>
    </source>
</reference>
<dbReference type="FunFam" id="3.30.70.270:FF:000001">
    <property type="entry name" value="Diguanylate cyclase domain protein"/>
    <property type="match status" value="1"/>
</dbReference>
<dbReference type="SMART" id="SM00267">
    <property type="entry name" value="GGDEF"/>
    <property type="match status" value="1"/>
</dbReference>
<dbReference type="GO" id="GO:0052621">
    <property type="term" value="F:diguanylate cyclase activity"/>
    <property type="evidence" value="ECO:0007669"/>
    <property type="project" value="TreeGrafter"/>
</dbReference>
<dbReference type="PANTHER" id="PTHR45138">
    <property type="entry name" value="REGULATORY COMPONENTS OF SENSORY TRANSDUCTION SYSTEM"/>
    <property type="match status" value="1"/>
</dbReference>
<dbReference type="NCBIfam" id="TIGR00254">
    <property type="entry name" value="GGDEF"/>
    <property type="match status" value="1"/>
</dbReference>
<dbReference type="Proteomes" id="UP000029518">
    <property type="component" value="Chromosome"/>
</dbReference>
<name>A0A089LG46_PAEBO</name>
<keyword evidence="1" id="KW-1133">Transmembrane helix</keyword>
<gene>
    <name evidence="3" type="ORF">PBOR_28590</name>
</gene>
<evidence type="ECO:0000256" key="1">
    <source>
        <dbReference type="SAM" id="Phobius"/>
    </source>
</evidence>
<feature type="transmembrane region" description="Helical" evidence="1">
    <location>
        <begin position="191"/>
        <end position="212"/>
    </location>
</feature>
<evidence type="ECO:0000313" key="4">
    <source>
        <dbReference type="Proteomes" id="UP000029518"/>
    </source>
</evidence>
<feature type="transmembrane region" description="Helical" evidence="1">
    <location>
        <begin position="98"/>
        <end position="118"/>
    </location>
</feature>
<dbReference type="PANTHER" id="PTHR45138:SF9">
    <property type="entry name" value="DIGUANYLATE CYCLASE DGCM-RELATED"/>
    <property type="match status" value="1"/>
</dbReference>
<sequence>MSFQLDIKTLLYLFILGNLFSALLITFYRYQFSKDIASILFITAKWIQVVFWSSILLWDYIPHWIAVPLSNALILGGGGLEISSLLMMMGMMDRKAKLYYSGLVVGSVLSFIIVALFFNHANLRVASTSLWVMLFVIYPGYRLTAGKERSPLQIIMGGVFYTIAAVMLVRSFAALILEPEMGPLTANPAQYLYYLGMFLMLVGGIAVFILLSNEHSYEKLKRIATYDSLTGILGRRAFLMEAELKLAMAARKREYCSMLLLDLDHFKIVNDTFGHDKGDIVLQDFALTIESRLGNGDLFGRIGGEEFAIMLYGQDVENSGRRAEELREAVKEASADSLDGGYTISIGIVTVLPDQHTALNTLYKLSDRALYQAKQDGRDRVVRAG</sequence>
<protein>
    <recommendedName>
        <fullName evidence="2">GGDEF domain-containing protein</fullName>
    </recommendedName>
</protein>
<dbReference type="SUPFAM" id="SSF55073">
    <property type="entry name" value="Nucleotide cyclase"/>
    <property type="match status" value="1"/>
</dbReference>
<feature type="domain" description="GGDEF" evidence="2">
    <location>
        <begin position="254"/>
        <end position="385"/>
    </location>
</feature>
<feature type="transmembrane region" description="Helical" evidence="1">
    <location>
        <begin position="37"/>
        <end position="58"/>
    </location>
</feature>
<dbReference type="EMBL" id="CP009285">
    <property type="protein sequence ID" value="AIQ60461.1"/>
    <property type="molecule type" value="Genomic_DNA"/>
</dbReference>
<organism evidence="3 4">
    <name type="scientific">Paenibacillus borealis</name>
    <dbReference type="NCBI Taxonomy" id="160799"/>
    <lineage>
        <taxon>Bacteria</taxon>
        <taxon>Bacillati</taxon>
        <taxon>Bacillota</taxon>
        <taxon>Bacilli</taxon>
        <taxon>Bacillales</taxon>
        <taxon>Paenibacillaceae</taxon>
        <taxon>Paenibacillus</taxon>
    </lineage>
</organism>
<evidence type="ECO:0000259" key="2">
    <source>
        <dbReference type="PROSITE" id="PS50887"/>
    </source>
</evidence>
<accession>A0A089LG46</accession>
<dbReference type="Pfam" id="PF00990">
    <property type="entry name" value="GGDEF"/>
    <property type="match status" value="1"/>
</dbReference>
<feature type="transmembrane region" description="Helical" evidence="1">
    <location>
        <begin position="153"/>
        <end position="176"/>
    </location>
</feature>
<feature type="transmembrane region" description="Helical" evidence="1">
    <location>
        <begin position="64"/>
        <end position="86"/>
    </location>
</feature>
<dbReference type="InterPro" id="IPR050469">
    <property type="entry name" value="Diguanylate_Cyclase"/>
</dbReference>
<dbReference type="InterPro" id="IPR043128">
    <property type="entry name" value="Rev_trsase/Diguanyl_cyclase"/>
</dbReference>
<dbReference type="Gene3D" id="3.30.70.270">
    <property type="match status" value="1"/>
</dbReference>
<keyword evidence="4" id="KW-1185">Reference proteome</keyword>
<dbReference type="PROSITE" id="PS50887">
    <property type="entry name" value="GGDEF"/>
    <property type="match status" value="1"/>
</dbReference>
<evidence type="ECO:0000313" key="3">
    <source>
        <dbReference type="EMBL" id="AIQ60461.1"/>
    </source>
</evidence>
<dbReference type="CDD" id="cd01949">
    <property type="entry name" value="GGDEF"/>
    <property type="match status" value="1"/>
</dbReference>
<keyword evidence="1" id="KW-0472">Membrane</keyword>
<dbReference type="KEGG" id="pbd:PBOR_28590"/>
<dbReference type="InterPro" id="IPR029787">
    <property type="entry name" value="Nucleotide_cyclase"/>
</dbReference>
<dbReference type="InterPro" id="IPR000160">
    <property type="entry name" value="GGDEF_dom"/>
</dbReference>
<keyword evidence="1" id="KW-0812">Transmembrane</keyword>
<feature type="transmembrane region" description="Helical" evidence="1">
    <location>
        <begin position="12"/>
        <end position="30"/>
    </location>
</feature>
<dbReference type="OrthoDB" id="9759607at2"/>